<proteinExistence type="predicted"/>
<organism evidence="1 2">
    <name type="scientific">Olpidium bornovanus</name>
    <dbReference type="NCBI Taxonomy" id="278681"/>
    <lineage>
        <taxon>Eukaryota</taxon>
        <taxon>Fungi</taxon>
        <taxon>Fungi incertae sedis</taxon>
        <taxon>Olpidiomycota</taxon>
        <taxon>Olpidiomycotina</taxon>
        <taxon>Olpidiomycetes</taxon>
        <taxon>Olpidiales</taxon>
        <taxon>Olpidiaceae</taxon>
        <taxon>Olpidium</taxon>
    </lineage>
</organism>
<evidence type="ECO:0000313" key="2">
    <source>
        <dbReference type="Proteomes" id="UP000673691"/>
    </source>
</evidence>
<dbReference type="Proteomes" id="UP000673691">
    <property type="component" value="Unassembled WGS sequence"/>
</dbReference>
<reference evidence="1 2" key="1">
    <citation type="journal article" name="Sci. Rep.">
        <title>Genome-scale phylogenetic analyses confirm Olpidium as the closest living zoosporic fungus to the non-flagellated, terrestrial fungi.</title>
        <authorList>
            <person name="Chang Y."/>
            <person name="Rochon D."/>
            <person name="Sekimoto S."/>
            <person name="Wang Y."/>
            <person name="Chovatia M."/>
            <person name="Sandor L."/>
            <person name="Salamov A."/>
            <person name="Grigoriev I.V."/>
            <person name="Stajich J.E."/>
            <person name="Spatafora J.W."/>
        </authorList>
    </citation>
    <scope>NUCLEOTIDE SEQUENCE [LARGE SCALE GENOMIC DNA]</scope>
    <source>
        <strain evidence="1">S191</strain>
    </source>
</reference>
<sequence length="242" mass="26817">MAYCRFLDSVCLSSYYESGPDTAGAPDADPATPCYGQLPGGLCGRRGPAHPGDVRRGHGDGLRADAVAGGSRLVVRRHSCPSAPRAAGGLRCPGIRRRRAVRGNVGRQRRRECERVGAGSWGGHGADRGRVYGRAGRQLRDLQQPLDGALNRVPLGRLWVRYKPATHHRRQSDRRPRDGVLRPVVRGRGARRLPRERFSTAHVLRPVHRHFRPVPRNVRREDLAPAAYHGIPAPRRRVLSLH</sequence>
<dbReference type="EMBL" id="JAEFCI010005052">
    <property type="protein sequence ID" value="KAG5460554.1"/>
    <property type="molecule type" value="Genomic_DNA"/>
</dbReference>
<accession>A0A8H8DJ61</accession>
<comment type="caution">
    <text evidence="1">The sequence shown here is derived from an EMBL/GenBank/DDBJ whole genome shotgun (WGS) entry which is preliminary data.</text>
</comment>
<keyword evidence="2" id="KW-1185">Reference proteome</keyword>
<evidence type="ECO:0000313" key="1">
    <source>
        <dbReference type="EMBL" id="KAG5460554.1"/>
    </source>
</evidence>
<dbReference type="AlphaFoldDB" id="A0A8H8DJ61"/>
<protein>
    <submittedName>
        <fullName evidence="1">Uncharacterized protein</fullName>
    </submittedName>
</protein>
<feature type="non-terminal residue" evidence="1">
    <location>
        <position position="242"/>
    </location>
</feature>
<gene>
    <name evidence="1" type="ORF">BJ554DRAFT_7385</name>
</gene>
<name>A0A8H8DJ61_9FUNG</name>